<proteinExistence type="predicted"/>
<accession>A0A5E6QPF6</accession>
<evidence type="ECO:0008006" key="3">
    <source>
        <dbReference type="Google" id="ProtNLM"/>
    </source>
</evidence>
<dbReference type="AlphaFoldDB" id="A0A5E6QPF6"/>
<name>A0A5E6QPF6_PSEFL</name>
<dbReference type="EMBL" id="CABVHJ010000003">
    <property type="protein sequence ID" value="VVM57119.1"/>
    <property type="molecule type" value="Genomic_DNA"/>
</dbReference>
<evidence type="ECO:0000313" key="2">
    <source>
        <dbReference type="Proteomes" id="UP000327167"/>
    </source>
</evidence>
<reference evidence="1 2" key="1">
    <citation type="submission" date="2019-09" db="EMBL/GenBank/DDBJ databases">
        <authorList>
            <person name="Chandra G."/>
            <person name="Truman W A."/>
        </authorList>
    </citation>
    <scope>NUCLEOTIDE SEQUENCE [LARGE SCALE GENOMIC DNA]</scope>
    <source>
        <strain evidence="1">PS655</strain>
    </source>
</reference>
<evidence type="ECO:0000313" key="1">
    <source>
        <dbReference type="EMBL" id="VVM57119.1"/>
    </source>
</evidence>
<dbReference type="RefSeq" id="WP_150649635.1">
    <property type="nucleotide sequence ID" value="NZ_CABVHJ010000003.1"/>
</dbReference>
<sequence length="453" mass="50605">MDTSPPKEAAEESQEKTFRAYNPSFLTCDDAAACLHDLLSFQRGTELRWFILKSEVGRFYFAEASELDATPIENSEDIDDDEEPESLTSLVVPVSASDQLDVPQGYTVEAVFRLHPASEQGIDESVSEWSQRNRFFSISDLSDVMNPHRQYARCYLSVDGNLLSYTSKNSVFEKELAPRIAKDRSGALRMFERMYGRGLVPSSIWILLAVTAGEVAVVVPGVLWRRRGLIKASWRSDPFQETPMNERMPIFGPVCQSAREVALQLRLRHQETSAGRQSMGFILKHKTEDLFVATAPSFSNYTDFDRAMLFPKDQHGNPMLPRDFRVHGIYHSAQPFAADTLPGEGYEHFFSPADLKVGLSRLLVAPHHRLFLVTSDGAVLRFAKPEKLLITGLLAEFDEGLEQKMVLGQISPQTFIDKVAAVGTLSVVVTSKKWPTLGKLTSSSGDQLASFQS</sequence>
<protein>
    <recommendedName>
        <fullName evidence="3">DUF4329 domain-containing protein</fullName>
    </recommendedName>
</protein>
<organism evidence="1 2">
    <name type="scientific">Pseudomonas fluorescens</name>
    <dbReference type="NCBI Taxonomy" id="294"/>
    <lineage>
        <taxon>Bacteria</taxon>
        <taxon>Pseudomonadati</taxon>
        <taxon>Pseudomonadota</taxon>
        <taxon>Gammaproteobacteria</taxon>
        <taxon>Pseudomonadales</taxon>
        <taxon>Pseudomonadaceae</taxon>
        <taxon>Pseudomonas</taxon>
    </lineage>
</organism>
<dbReference type="Proteomes" id="UP000327167">
    <property type="component" value="Unassembled WGS sequence"/>
</dbReference>
<gene>
    <name evidence="1" type="ORF">PS655_01088</name>
</gene>